<feature type="transmembrane region" description="Helical" evidence="12">
    <location>
        <begin position="207"/>
        <end position="225"/>
    </location>
</feature>
<evidence type="ECO:0000256" key="6">
    <source>
        <dbReference type="ARBA" id="ARBA00022723"/>
    </source>
</evidence>
<keyword evidence="6" id="KW-0479">Metal-binding</keyword>
<feature type="domain" description="Fatty acid desaturase" evidence="13">
    <location>
        <begin position="100"/>
        <end position="307"/>
    </location>
</feature>
<evidence type="ECO:0000256" key="11">
    <source>
        <dbReference type="ARBA" id="ARBA00023136"/>
    </source>
</evidence>
<evidence type="ECO:0000256" key="4">
    <source>
        <dbReference type="ARBA" id="ARBA00022519"/>
    </source>
</evidence>
<evidence type="ECO:0000313" key="15">
    <source>
        <dbReference type="Proteomes" id="UP001560019"/>
    </source>
</evidence>
<evidence type="ECO:0000256" key="10">
    <source>
        <dbReference type="ARBA" id="ARBA00023033"/>
    </source>
</evidence>
<dbReference type="Pfam" id="PF00487">
    <property type="entry name" value="FA_desaturase"/>
    <property type="match status" value="1"/>
</dbReference>
<keyword evidence="4" id="KW-0997">Cell inner membrane</keyword>
<dbReference type="InterPro" id="IPR005804">
    <property type="entry name" value="FA_desaturase_dom"/>
</dbReference>
<evidence type="ECO:0000256" key="1">
    <source>
        <dbReference type="ARBA" id="ARBA00004429"/>
    </source>
</evidence>
<keyword evidence="9" id="KW-0408">Iron</keyword>
<evidence type="ECO:0000256" key="2">
    <source>
        <dbReference type="ARBA" id="ARBA00010823"/>
    </source>
</evidence>
<evidence type="ECO:0000256" key="9">
    <source>
        <dbReference type="ARBA" id="ARBA00023004"/>
    </source>
</evidence>
<evidence type="ECO:0000259" key="13">
    <source>
        <dbReference type="Pfam" id="PF00487"/>
    </source>
</evidence>
<feature type="transmembrane region" description="Helical" evidence="12">
    <location>
        <begin position="67"/>
        <end position="86"/>
    </location>
</feature>
<gene>
    <name evidence="14" type="ORF">Ga0609869_000330</name>
</gene>
<evidence type="ECO:0000256" key="8">
    <source>
        <dbReference type="ARBA" id="ARBA00023002"/>
    </source>
</evidence>
<keyword evidence="11 12" id="KW-0472">Membrane</keyword>
<evidence type="ECO:0000313" key="14">
    <source>
        <dbReference type="EMBL" id="MEX5726977.1"/>
    </source>
</evidence>
<keyword evidence="15" id="KW-1185">Reference proteome</keyword>
<dbReference type="EMBL" id="JBEHHI010000001">
    <property type="protein sequence ID" value="MEX5726977.1"/>
    <property type="molecule type" value="Genomic_DNA"/>
</dbReference>
<evidence type="ECO:0000256" key="3">
    <source>
        <dbReference type="ARBA" id="ARBA00022475"/>
    </source>
</evidence>
<evidence type="ECO:0000256" key="7">
    <source>
        <dbReference type="ARBA" id="ARBA00022989"/>
    </source>
</evidence>
<dbReference type="PANTHER" id="PTHR38674:SF1">
    <property type="entry name" value="ALKANE 1-MONOOXYGENASE 1"/>
    <property type="match status" value="1"/>
</dbReference>
<comment type="subcellular location">
    <subcellularLocation>
        <location evidence="1">Cell inner membrane</location>
        <topology evidence="1">Multi-pass membrane protein</topology>
    </subcellularLocation>
</comment>
<proteinExistence type="inferred from homology"/>
<keyword evidence="3" id="KW-1003">Cell membrane</keyword>
<dbReference type="PANTHER" id="PTHR38674">
    <property type="entry name" value="ALKANE 1-MONOOXYGENASE 1"/>
    <property type="match status" value="1"/>
</dbReference>
<dbReference type="CDD" id="cd03512">
    <property type="entry name" value="Alkane-hydroxylase"/>
    <property type="match status" value="1"/>
</dbReference>
<sequence>MFRPVIPFAMATLVPLPLLALGTALGGVWTAAALLYLTLVTFTLDQLIHVAAPHAPEGTGFPAADRLSAALALAHFAALPLGIWAVGGSSGLGTAERVAAFLGFGLFLGQISIPNAHELIHCTDKRLFALGKWVYISLLFGHHTSAHRQVHHVHAATPRDPNSAPLGMSYYRFAPRAWAGSFRAGLAAETRAMACKSPPPPRWRHPYLAYVLGGLACLIAVALVFGAGGLAAYLGLAAHAQAQLLLADYVQHYGLRRAMRPDGRYEPLGARHSWDSPHWFTSYMMLNAPRHSDHHAHPARRFPALRLQPEGQAPTLPLSLPAMATLALVPRAWRRVMDARARQWLPKAGPASGTGAGALSN</sequence>
<comment type="caution">
    <text evidence="14">The sequence shown here is derived from an EMBL/GenBank/DDBJ whole genome shotgun (WGS) entry which is preliminary data.</text>
</comment>
<dbReference type="Proteomes" id="UP001560019">
    <property type="component" value="Unassembled WGS sequence"/>
</dbReference>
<keyword evidence="8" id="KW-0560">Oxidoreductase</keyword>
<protein>
    <submittedName>
        <fullName evidence="14">Alkane 1-monooxygenase</fullName>
    </submittedName>
</protein>
<reference evidence="14 15" key="1">
    <citation type="submission" date="2024-06" db="EMBL/GenBank/DDBJ databases">
        <title>Genome of Rhodovulum iodosum, a marine photoferrotroph.</title>
        <authorList>
            <person name="Bianchini G."/>
            <person name="Nikeleit V."/>
            <person name="Kappler A."/>
            <person name="Bryce C."/>
            <person name="Sanchez-Baracaldo P."/>
        </authorList>
    </citation>
    <scope>NUCLEOTIDE SEQUENCE [LARGE SCALE GENOMIC DNA]</scope>
    <source>
        <strain evidence="14 15">UT/N1</strain>
    </source>
</reference>
<name>A0ABV3XNU6_9RHOB</name>
<dbReference type="RefSeq" id="WP_125404458.1">
    <property type="nucleotide sequence ID" value="NZ_JBEHHI010000001.1"/>
</dbReference>
<organism evidence="14 15">
    <name type="scientific">Rhodovulum iodosum</name>
    <dbReference type="NCBI Taxonomy" id="68291"/>
    <lineage>
        <taxon>Bacteria</taxon>
        <taxon>Pseudomonadati</taxon>
        <taxon>Pseudomonadota</taxon>
        <taxon>Alphaproteobacteria</taxon>
        <taxon>Rhodobacterales</taxon>
        <taxon>Paracoccaceae</taxon>
        <taxon>Rhodovulum</taxon>
    </lineage>
</organism>
<keyword evidence="5 12" id="KW-0812">Transmembrane</keyword>
<comment type="similarity">
    <text evidence="2">Belongs to the fatty acid desaturase type 1 family. AlkB subfamily.</text>
</comment>
<accession>A0ABV3XNU6</accession>
<evidence type="ECO:0000256" key="5">
    <source>
        <dbReference type="ARBA" id="ARBA00022692"/>
    </source>
</evidence>
<keyword evidence="7 12" id="KW-1133">Transmembrane helix</keyword>
<keyword evidence="10" id="KW-0503">Monooxygenase</keyword>
<evidence type="ECO:0000256" key="12">
    <source>
        <dbReference type="SAM" id="Phobius"/>
    </source>
</evidence>
<dbReference type="InterPro" id="IPR033885">
    <property type="entry name" value="AlkB/XylM"/>
</dbReference>